<feature type="region of interest" description="Disordered" evidence="1">
    <location>
        <begin position="317"/>
        <end position="348"/>
    </location>
</feature>
<evidence type="ECO:0000256" key="1">
    <source>
        <dbReference type="SAM" id="MobiDB-lite"/>
    </source>
</evidence>
<feature type="compositionally biased region" description="Basic and acidic residues" evidence="1">
    <location>
        <begin position="333"/>
        <end position="345"/>
    </location>
</feature>
<organism evidence="2 3">
    <name type="scientific">Nematocida ausubeli (strain ATCC PRA-371 / ERTm2)</name>
    <name type="common">Nematode killer fungus</name>
    <dbReference type="NCBI Taxonomy" id="1913371"/>
    <lineage>
        <taxon>Eukaryota</taxon>
        <taxon>Fungi</taxon>
        <taxon>Fungi incertae sedis</taxon>
        <taxon>Microsporidia</taxon>
        <taxon>Nematocida</taxon>
    </lineage>
</organism>
<accession>A0A086J5P3</accession>
<dbReference type="EMBL" id="AKIJ01000001">
    <property type="protein sequence ID" value="KFG27461.1"/>
    <property type="molecule type" value="Genomic_DNA"/>
</dbReference>
<proteinExistence type="predicted"/>
<protein>
    <submittedName>
        <fullName evidence="2">Uncharacterized protein</fullName>
    </submittedName>
</protein>
<dbReference type="HOGENOM" id="CLU_756686_0_0_1"/>
<name>A0A086J5P3_NEMA1</name>
<dbReference type="GeneID" id="77675513"/>
<evidence type="ECO:0000313" key="3">
    <source>
        <dbReference type="Proteomes" id="UP000054524"/>
    </source>
</evidence>
<feature type="compositionally biased region" description="Polar residues" evidence="1">
    <location>
        <begin position="43"/>
        <end position="59"/>
    </location>
</feature>
<reference evidence="2 3" key="1">
    <citation type="journal article" date="2014" name="Genome Announc.">
        <title>Genome Sequence of the Microsporidian Species Nematocida sp1 Strain ERTm6 (ATCC PRA-372).</title>
        <authorList>
            <person name="Bakowski M.A."/>
            <person name="Priest M."/>
            <person name="Young S."/>
            <person name="Cuomo C.A."/>
            <person name="Troemel E.R."/>
        </authorList>
    </citation>
    <scope>NUCLEOTIDE SEQUENCE [LARGE SCALE GENOMIC DNA]</scope>
    <source>
        <strain evidence="2 3">ERTm6</strain>
    </source>
</reference>
<dbReference type="AlphaFoldDB" id="A0A086J5P3"/>
<feature type="region of interest" description="Disordered" evidence="1">
    <location>
        <begin position="41"/>
        <end position="65"/>
    </location>
</feature>
<comment type="caution">
    <text evidence="2">The sequence shown here is derived from an EMBL/GenBank/DDBJ whole genome shotgun (WGS) entry which is preliminary data.</text>
</comment>
<dbReference type="RefSeq" id="XP_052906016.1">
    <property type="nucleotide sequence ID" value="XM_053048191.1"/>
</dbReference>
<keyword evidence="3" id="KW-1185">Reference proteome</keyword>
<sequence length="366" mass="42776">MHNYAMTKSDKYAKNNLAEELQNKLKISSKERRKKHFLADYATYSQNSQSSRDSPTSTALEEEEKLKRNKKDIRDLIKQIRNEINFTATPYEVIENLEDLIWLEESIRETSPATKVRYICIGINTEVNPNLALLKRKMKEYQELLEIKETAGHKEEWKRVKDDLTEIICQYANEKKFKLPSIKSCYYNWEVWVSRVLSNIWCSNYTLKELKEEIMRGKNYPVRWDEIDFTQTPNQIREKLIKYSEYETKVLEQTKINLEQAAKAQVLEKPLQKAQTKKIVCTGCKKTGHTTAHCYLKKKSLEESSYKATAALMEKAKTDETASSSTSLSPDYPETKHQEKGEKDIMPYFEGSGNRALLKIRDIHSL</sequence>
<gene>
    <name evidence="2" type="ORF">NESG_00540</name>
</gene>
<dbReference type="Proteomes" id="UP000054524">
    <property type="component" value="Unassembled WGS sequence"/>
</dbReference>
<evidence type="ECO:0000313" key="2">
    <source>
        <dbReference type="EMBL" id="KFG27461.1"/>
    </source>
</evidence>